<dbReference type="PANTHER" id="PTHR10579:SF43">
    <property type="entry name" value="ZINC FINGER (C3HC4-TYPE RING FINGER) FAMILY PROTEIN"/>
    <property type="match status" value="1"/>
</dbReference>
<reference evidence="2" key="1">
    <citation type="submission" date="2021-09" db="EMBL/GenBank/DDBJ databases">
        <authorList>
            <consortium name="AG Swart"/>
            <person name="Singh M."/>
            <person name="Singh A."/>
            <person name="Seah K."/>
            <person name="Emmerich C."/>
        </authorList>
    </citation>
    <scope>NUCLEOTIDE SEQUENCE</scope>
    <source>
        <strain evidence="2">ATCC30299</strain>
    </source>
</reference>
<dbReference type="Gene3D" id="3.40.50.410">
    <property type="entry name" value="von Willebrand factor, type A domain"/>
    <property type="match status" value="1"/>
</dbReference>
<dbReference type="SUPFAM" id="SSF53300">
    <property type="entry name" value="vWA-like"/>
    <property type="match status" value="1"/>
</dbReference>
<protein>
    <recommendedName>
        <fullName evidence="1">VWFA domain-containing protein</fullName>
    </recommendedName>
</protein>
<dbReference type="AlphaFoldDB" id="A0AAU9J045"/>
<feature type="domain" description="VWFA" evidence="1">
    <location>
        <begin position="22"/>
        <end position="199"/>
    </location>
</feature>
<accession>A0AAU9J045</accession>
<dbReference type="InterPro" id="IPR036465">
    <property type="entry name" value="vWFA_dom_sf"/>
</dbReference>
<dbReference type="SMART" id="SM00327">
    <property type="entry name" value="VWA"/>
    <property type="match status" value="1"/>
</dbReference>
<keyword evidence="3" id="KW-1185">Reference proteome</keyword>
<dbReference type="Pfam" id="PF00092">
    <property type="entry name" value="VWA"/>
    <property type="match status" value="1"/>
</dbReference>
<evidence type="ECO:0000313" key="2">
    <source>
        <dbReference type="EMBL" id="CAG9319233.1"/>
    </source>
</evidence>
<organism evidence="2 3">
    <name type="scientific">Blepharisma stoltei</name>
    <dbReference type="NCBI Taxonomy" id="1481888"/>
    <lineage>
        <taxon>Eukaryota</taxon>
        <taxon>Sar</taxon>
        <taxon>Alveolata</taxon>
        <taxon>Ciliophora</taxon>
        <taxon>Postciliodesmatophora</taxon>
        <taxon>Heterotrichea</taxon>
        <taxon>Heterotrichida</taxon>
        <taxon>Blepharismidae</taxon>
        <taxon>Blepharisma</taxon>
    </lineage>
</organism>
<evidence type="ECO:0000259" key="1">
    <source>
        <dbReference type="PROSITE" id="PS50234"/>
    </source>
</evidence>
<proteinExistence type="predicted"/>
<dbReference type="InterPro" id="IPR002035">
    <property type="entry name" value="VWF_A"/>
</dbReference>
<dbReference type="EMBL" id="CAJZBQ010000022">
    <property type="protein sequence ID" value="CAG9319233.1"/>
    <property type="molecule type" value="Genomic_DNA"/>
</dbReference>
<dbReference type="PANTHER" id="PTHR10579">
    <property type="entry name" value="CALCIUM-ACTIVATED CHLORIDE CHANNEL REGULATOR"/>
    <property type="match status" value="1"/>
</dbReference>
<evidence type="ECO:0000313" key="3">
    <source>
        <dbReference type="Proteomes" id="UP001162131"/>
    </source>
</evidence>
<name>A0AAU9J045_9CILI</name>
<dbReference type="PROSITE" id="PS50234">
    <property type="entry name" value="VWFA"/>
    <property type="match status" value="1"/>
</dbReference>
<dbReference type="Proteomes" id="UP001162131">
    <property type="component" value="Unassembled WGS sequence"/>
</dbReference>
<sequence length="424" mass="46958">MILLKGMNPKVVDVKNDRKKLDIICIVDKSPSMNEQGKFVSVKKTLDFLLTLLNDSDRLSIVAFESKADIVIDLTETNEKGKISIANKIKQMATSGSGTNISSGLEKSLSIVSAREMFNRATTILLLSDGQDNSLNPEKVIQFSYNVKSMIKGPYFIHTFGYGADHDSKMMKEISRLNNGNFYYIENPKDIAEAFATCLGDLATSTSDNLEVELIPQPCSIPFSISKVYSENGESHYTVPLLLGDDNKDLVFVLNFPPYTGERKSNEIITPVKVSINKSGENKTTEIDLNILVASEGNGNKKNEANGDVLANYYRCKGAEILRDVISLADKGYYKQASSVALEAAEEFRALWIKDHVIVQALIHDLEDASKRASSKNNWDKGGRAQVVSVQASHFYQKASNNVQIYKNSYQDAYSDKAADYFGS</sequence>
<gene>
    <name evidence="2" type="ORF">BSTOLATCC_MIC23441</name>
</gene>
<comment type="caution">
    <text evidence="2">The sequence shown here is derived from an EMBL/GenBank/DDBJ whole genome shotgun (WGS) entry which is preliminary data.</text>
</comment>
<dbReference type="InterPro" id="IPR051266">
    <property type="entry name" value="CLCR"/>
</dbReference>